<dbReference type="GO" id="GO:0000976">
    <property type="term" value="F:transcription cis-regulatory region binding"/>
    <property type="evidence" value="ECO:0007669"/>
    <property type="project" value="TreeGrafter"/>
</dbReference>
<comment type="subcellular location">
    <subcellularLocation>
        <location evidence="1">Nucleus</location>
    </subcellularLocation>
</comment>
<evidence type="ECO:0000259" key="9">
    <source>
        <dbReference type="Pfam" id="PF25577"/>
    </source>
</evidence>
<dbReference type="GO" id="GO:0005669">
    <property type="term" value="C:transcription factor TFIID complex"/>
    <property type="evidence" value="ECO:0007669"/>
    <property type="project" value="InterPro"/>
</dbReference>
<dbReference type="SUPFAM" id="SSF48371">
    <property type="entry name" value="ARM repeat"/>
    <property type="match status" value="1"/>
</dbReference>
<evidence type="ECO:0000313" key="11">
    <source>
        <dbReference type="Proteomes" id="UP000799437"/>
    </source>
</evidence>
<evidence type="ECO:0000256" key="2">
    <source>
        <dbReference type="ARBA" id="ARBA00010937"/>
    </source>
</evidence>
<dbReference type="SUPFAM" id="SSF63737">
    <property type="entry name" value="Leukotriene A4 hydrolase N-terminal domain"/>
    <property type="match status" value="1"/>
</dbReference>
<dbReference type="InterPro" id="IPR057991">
    <property type="entry name" value="TPR_TAF2_C"/>
</dbReference>
<dbReference type="GO" id="GO:0016251">
    <property type="term" value="F:RNA polymerase II general transcription initiation factor activity"/>
    <property type="evidence" value="ECO:0007669"/>
    <property type="project" value="TreeGrafter"/>
</dbReference>
<dbReference type="InterPro" id="IPR027268">
    <property type="entry name" value="Peptidase_M4/M1_CTD_sf"/>
</dbReference>
<dbReference type="OrthoDB" id="308861at2759"/>
<dbReference type="InterPro" id="IPR057345">
    <property type="entry name" value="Ig-like_TAF2"/>
</dbReference>
<accession>A0A6A6VVD8</accession>
<name>A0A6A6VVD8_9PEZI</name>
<evidence type="ECO:0000313" key="10">
    <source>
        <dbReference type="EMBL" id="KAF2754193.1"/>
    </source>
</evidence>
<feature type="domain" description="Transcription initiation factor TFIID subunit 2 Ig-like" evidence="8">
    <location>
        <begin position="586"/>
        <end position="770"/>
    </location>
</feature>
<feature type="domain" description="Transcription initiation factor TFIID subunit 2 TPR repeats" evidence="9">
    <location>
        <begin position="772"/>
        <end position="1061"/>
    </location>
</feature>
<reference evidence="10" key="1">
    <citation type="journal article" date="2020" name="Stud. Mycol.">
        <title>101 Dothideomycetes genomes: a test case for predicting lifestyles and emergence of pathogens.</title>
        <authorList>
            <person name="Haridas S."/>
            <person name="Albert R."/>
            <person name="Binder M."/>
            <person name="Bloem J."/>
            <person name="Labutti K."/>
            <person name="Salamov A."/>
            <person name="Andreopoulos B."/>
            <person name="Baker S."/>
            <person name="Barry K."/>
            <person name="Bills G."/>
            <person name="Bluhm B."/>
            <person name="Cannon C."/>
            <person name="Castanera R."/>
            <person name="Culley D."/>
            <person name="Daum C."/>
            <person name="Ezra D."/>
            <person name="Gonzalez J."/>
            <person name="Henrissat B."/>
            <person name="Kuo A."/>
            <person name="Liang C."/>
            <person name="Lipzen A."/>
            <person name="Lutzoni F."/>
            <person name="Magnuson J."/>
            <person name="Mondo S."/>
            <person name="Nolan M."/>
            <person name="Ohm R."/>
            <person name="Pangilinan J."/>
            <person name="Park H.-J."/>
            <person name="Ramirez L."/>
            <person name="Alfaro M."/>
            <person name="Sun H."/>
            <person name="Tritt A."/>
            <person name="Yoshinaga Y."/>
            <person name="Zwiers L.-H."/>
            <person name="Turgeon B."/>
            <person name="Goodwin S."/>
            <person name="Spatafora J."/>
            <person name="Crous P."/>
            <person name="Grigoriev I."/>
        </authorList>
    </citation>
    <scope>NUCLEOTIDE SEQUENCE</scope>
    <source>
        <strain evidence="10">CBS 121739</strain>
    </source>
</reference>
<evidence type="ECO:0000256" key="7">
    <source>
        <dbReference type="SAM" id="MobiDB-lite"/>
    </source>
</evidence>
<feature type="compositionally biased region" description="Polar residues" evidence="7">
    <location>
        <begin position="1255"/>
        <end position="1272"/>
    </location>
</feature>
<dbReference type="RefSeq" id="XP_033596644.1">
    <property type="nucleotide sequence ID" value="XM_033746203.1"/>
</dbReference>
<dbReference type="EMBL" id="ML996581">
    <property type="protein sequence ID" value="KAF2754193.1"/>
    <property type="molecule type" value="Genomic_DNA"/>
</dbReference>
<dbReference type="InterPro" id="IPR016024">
    <property type="entry name" value="ARM-type_fold"/>
</dbReference>
<keyword evidence="4" id="KW-0805">Transcription regulation</keyword>
<sequence>MPGVLEALELEVEAAEAQILEPGHGFTVLSQKLEFDVDFASRTMVGKTEITIQPTMKELKTISLNCRQCKSIRASVEGRQAPIDHVDPYSGLSLYPTVTVNQHHFLRARIDRLRAQKHEELTIDIPMGVQIEELDPNSPQAAEILLSRTTGGRGDEVDGNVGGDSTLLKMDDKGGPLFRPLRVNITFQLADIRDGLHFAGIEDGDCKYPHAYTRNSALPGRASCVFPCVDSASSRCPWEISVRCHKTLGDAFPKSELPDPRVPETTLRNGLSPHDSVHEALPDLMDLDEEEKNLDLVVICSGEMADEVADLSDASKKIVSFSCLEPVAAHHIGFAIGPFEHIDLSEYRESDQDDMLGSNAIRVSAFALPGRAEEVRNTCMTLPSATDYFVINFEDSTTEVVDTASLTICSTRLLYPEKILDSLDTVTRTLTNALANQWIGVHVIPSQPEDWWVVVGGALFMTDMFLQTLFGKNDYRFRQKSYADRVAELDVKRPSVYDLGKILFVDPEELDFMKLKAPAILFILNQRLIKASGRNGVPRCIHRMLLNAKTGTLQNGEISTASFMHICEKIGHMKLDVFFRQWVYGAGCPLFFVSQRFNKKKMNVEINIRQSQMQQAEASPDENLTSLNFMREVKEENHQAYAGPVQPVFTGPMTVRIHEADGTPYEHIIDIKDVTTKAEIPYHTKYKRLKRSKRAKERAAAAAGIDVGGDNENDVLIYCLGDVLQTEDEMRDWSLVDWPKDDEDKMGQESYEWIRMDADFEWLGRIQVAMEDYMFVSQLQQDKDVVAQVDSVRWLSAAHRLLKPLYSTILTRTLADSRYYHGIRTMAANALVTFATTRNDCNFVGKTHLKKAFTEMFCNQVNGSAVSRMNDFSNRAAYIIKLSIIKAMARIKDDNGQAPSDISHFFLDRLRDNDNSENDFSDNFYVAGLMDALAETLRVPRVNSDDLQAEIDDLDVLESANNLFSRYQRSDEWIPSFQNVYTITALQCQLKLMVRGAIPRRMSEFMQYTRPGNSDLVRLKALGCLTQFGMLRNSAFVKFLVHQLEADPSPFVREQAYQILGRGLGQFATGELTIESRPVRPTNVQNVGFVVEQEMTAETNPEGVEQRNKSLDLAKSGLKQDLGNNEVLKTAMESALRSSITGVKEIEDLLDVCGLLYDTVDKLVIKVRMPRYWRVTYAGEGRLIFTESERVLPGQLAIPDGSIIPTVEPIPPVGSQVAPSPLAETKPLKIKFSTRPSDTGVSTAAPVKRLRDWETQSSKPLKTPKPRSSGSHNLPPPSTPAPPHITTQQRSNSKTAATPPTASAAAAAFGAIGLPPAKRQKMSPPKFDTKVRTPTNAPPPAFASAAAALMGGATGATQSTQMPETKTPKLKLNFGRKPSQPQ</sequence>
<keyword evidence="11" id="KW-1185">Reference proteome</keyword>
<feature type="region of interest" description="Disordered" evidence="7">
    <location>
        <begin position="1231"/>
        <end position="1382"/>
    </location>
</feature>
<dbReference type="Pfam" id="PF25577">
    <property type="entry name" value="TPR_TAF2_C"/>
    <property type="match status" value="1"/>
</dbReference>
<organism evidence="10 11">
    <name type="scientific">Pseudovirgaria hyperparasitica</name>
    <dbReference type="NCBI Taxonomy" id="470096"/>
    <lineage>
        <taxon>Eukaryota</taxon>
        <taxon>Fungi</taxon>
        <taxon>Dikarya</taxon>
        <taxon>Ascomycota</taxon>
        <taxon>Pezizomycotina</taxon>
        <taxon>Dothideomycetes</taxon>
        <taxon>Dothideomycetes incertae sedis</taxon>
        <taxon>Acrospermales</taxon>
        <taxon>Acrospermaceae</taxon>
        <taxon>Pseudovirgaria</taxon>
    </lineage>
</organism>
<dbReference type="PANTHER" id="PTHR15137:SF9">
    <property type="entry name" value="TRANSCRIPTION INITIATION FACTOR TFIID SUBUNIT 2"/>
    <property type="match status" value="1"/>
</dbReference>
<evidence type="ECO:0000256" key="6">
    <source>
        <dbReference type="ARBA" id="ARBA00023242"/>
    </source>
</evidence>
<evidence type="ECO:0000256" key="1">
    <source>
        <dbReference type="ARBA" id="ARBA00004123"/>
    </source>
</evidence>
<dbReference type="InterPro" id="IPR042097">
    <property type="entry name" value="Aminopeptidase_N-like_N_sf"/>
</dbReference>
<dbReference type="Gene3D" id="1.10.390.10">
    <property type="entry name" value="Neutral Protease Domain 2"/>
    <property type="match status" value="1"/>
</dbReference>
<keyword evidence="5" id="KW-0804">Transcription</keyword>
<feature type="compositionally biased region" description="Low complexity" evidence="7">
    <location>
        <begin position="1342"/>
        <end position="1357"/>
    </location>
</feature>
<evidence type="ECO:0000256" key="4">
    <source>
        <dbReference type="ARBA" id="ARBA00023015"/>
    </source>
</evidence>
<keyword evidence="6" id="KW-0539">Nucleus</keyword>
<feature type="compositionally biased region" description="Pro residues" evidence="7">
    <location>
        <begin position="1274"/>
        <end position="1283"/>
    </location>
</feature>
<evidence type="ECO:0000256" key="5">
    <source>
        <dbReference type="ARBA" id="ARBA00023163"/>
    </source>
</evidence>
<dbReference type="Proteomes" id="UP000799437">
    <property type="component" value="Unassembled WGS sequence"/>
</dbReference>
<dbReference type="GO" id="GO:0006367">
    <property type="term" value="P:transcription initiation at RNA polymerase II promoter"/>
    <property type="evidence" value="ECO:0007669"/>
    <property type="project" value="TreeGrafter"/>
</dbReference>
<protein>
    <recommendedName>
        <fullName evidence="3">Transcription initiation factor TFIID subunit 2</fullName>
    </recommendedName>
</protein>
<dbReference type="Pfam" id="PF25316">
    <property type="entry name" value="TAF2_3rd"/>
    <property type="match status" value="1"/>
</dbReference>
<dbReference type="CDD" id="cd09839">
    <property type="entry name" value="M1_like_TAF2"/>
    <property type="match status" value="1"/>
</dbReference>
<evidence type="ECO:0000259" key="8">
    <source>
        <dbReference type="Pfam" id="PF25316"/>
    </source>
</evidence>
<dbReference type="Gene3D" id="2.60.40.1730">
    <property type="entry name" value="tricorn interacting facor f3 domain"/>
    <property type="match status" value="1"/>
</dbReference>
<dbReference type="GeneID" id="54487257"/>
<dbReference type="GO" id="GO:0003682">
    <property type="term" value="F:chromatin binding"/>
    <property type="evidence" value="ECO:0007669"/>
    <property type="project" value="TreeGrafter"/>
</dbReference>
<dbReference type="PANTHER" id="PTHR15137">
    <property type="entry name" value="TRANSCRIPTION INITIATION FACTOR TFIID"/>
    <property type="match status" value="1"/>
</dbReference>
<dbReference type="InterPro" id="IPR037813">
    <property type="entry name" value="TAF2"/>
</dbReference>
<feature type="compositionally biased region" description="Low complexity" evidence="7">
    <location>
        <begin position="1295"/>
        <end position="1317"/>
    </location>
</feature>
<dbReference type="SUPFAM" id="SSF55486">
    <property type="entry name" value="Metalloproteases ('zincins'), catalytic domain"/>
    <property type="match status" value="1"/>
</dbReference>
<gene>
    <name evidence="10" type="ORF">EJ05DRAFT_494569</name>
</gene>
<evidence type="ECO:0000256" key="3">
    <source>
        <dbReference type="ARBA" id="ARBA00017363"/>
    </source>
</evidence>
<comment type="similarity">
    <text evidence="2">Belongs to the TAF2 family.</text>
</comment>
<feature type="compositionally biased region" description="Polar residues" evidence="7">
    <location>
        <begin position="1285"/>
        <end position="1294"/>
    </location>
</feature>
<proteinExistence type="inferred from homology"/>